<reference evidence="2" key="1">
    <citation type="submission" date="2020-03" db="EMBL/GenBank/DDBJ databases">
        <title>Draft Genome Sequence of Cylindrodendrum hubeiense.</title>
        <authorList>
            <person name="Buettner E."/>
            <person name="Kellner H."/>
        </authorList>
    </citation>
    <scope>NUCLEOTIDE SEQUENCE</scope>
    <source>
        <strain evidence="2">IHI 201604</strain>
    </source>
</reference>
<accession>A0A9P5H9Q0</accession>
<dbReference type="Proteomes" id="UP000722485">
    <property type="component" value="Unassembled WGS sequence"/>
</dbReference>
<dbReference type="EMBL" id="JAANBB010000053">
    <property type="protein sequence ID" value="KAF7552935.1"/>
    <property type="molecule type" value="Genomic_DNA"/>
</dbReference>
<dbReference type="Pfam" id="PF23238">
    <property type="entry name" value="DUF7068"/>
    <property type="match status" value="1"/>
</dbReference>
<dbReference type="Gene3D" id="1.25.10.10">
    <property type="entry name" value="Leucine-rich Repeat Variant"/>
    <property type="match status" value="5"/>
</dbReference>
<sequence length="1237" mass="137324">MTLAWKSMIGWRAGAGLAVVVILLAKSLHPIVVKIRRRSNRPRSGTLEILSDGDDVEFEFVGSAHSTCISGLLCHSIIAVHGLGADPDRTWTHAVERTQEREDIEQQPSHRPGRIHLLQDLLRNDFPKARILSFKHNSNWLMDAPLKTIEEIGKSLLEEIKAKRRPRVVSRDSAVVHADANKEYGFDTDHSGLNKCAGREDKLYTRLRTAIDSLRAPSLLQQADTLICKKHYTLERLKIERLSEDLLSMDQCYINLAVVEQFGQDANRSMNGGPAASAFSLFARQKVETPDRTIQFDLATIFNPRKRRDGCMIEPRRILIRGRAGVGKTTLCKKMVYDFTHGTQTELHRSWTERFSRLLWVPLRSLKGWSPTTYNYVNLFYDEYFYEEGDEYGLSLARELARALNDPQSGTTLFILDGLDEISHELGGDSKMARFLKRLFDQPNVIITSRPSAKLPAGLQDLDLELETIGFYPDQVKGYIKNTFTDAKTGEVDHRTIGKVQSFLESHWLIQGLVRIPIQLDALCYTWEDFNPGTVPDTMTGIYKAIVQRLWVKDVLRLEKKDHNGERLTASEISPSSVEDCVEDEIRFLEGLAFTGMHNDVIDFTSEHRDVIFEHFKSKNLLLNKTLPRLSFLRTSNPSSKKPDYHFLHLTFQEYFSETIVTALAALLKDKGQQDDVRIYAAEALGGQSNLPEAIIAALVGLLKDNDEGEDIKSTVAEALGYQSNLPEVTVVALLREESWNVGRDFAVALAGHWDLPEAIMAVLVALLKDKGEDKRVRCRAAQVMKGQLNFSEATVATLLAVIKEKDEDQTIRTYAAEALQGQSNLPEAAIVVLVALLEDEREGLRSCAANVLGRQLSLTEGAVIMMAALLKDESEDLRSCAIEAIWNQSKLTEAAVIALAVRLENESEDVRHYATEVLGRQSNLPEAVVITLITLLEEESGIVQLVASEALVDQLNLPKAAVIALTALLKGENEDVRYYAATALGRQSNLPEATVFALAALLRDEGESIPYFSAVALGRQSNLPEAAVIALTAILKDESDDLRACAASALGGQPNLPEAAAVALVVQLKDESASARNCAAVALGRQSNLPEAAVVALVVLLKDESEIVRSRATEALGRRPNSLDGMIKAAGFLESEKLNETTNSSSLNTELVEALYGNLLRLSFKEQFSLYIDDGYSSCIVNKPSGNWTASFEHSTQHEQLLAVVGRGRELWNLRGYKLWDNTEGEDVLEGQQSIL</sequence>
<dbReference type="Pfam" id="PF05729">
    <property type="entry name" value="NACHT"/>
    <property type="match status" value="1"/>
</dbReference>
<organism evidence="2 3">
    <name type="scientific">Cylindrodendrum hubeiense</name>
    <dbReference type="NCBI Taxonomy" id="595255"/>
    <lineage>
        <taxon>Eukaryota</taxon>
        <taxon>Fungi</taxon>
        <taxon>Dikarya</taxon>
        <taxon>Ascomycota</taxon>
        <taxon>Pezizomycotina</taxon>
        <taxon>Sordariomycetes</taxon>
        <taxon>Hypocreomycetidae</taxon>
        <taxon>Hypocreales</taxon>
        <taxon>Nectriaceae</taxon>
        <taxon>Cylindrodendrum</taxon>
    </lineage>
</organism>
<dbReference type="InterPro" id="IPR027417">
    <property type="entry name" value="P-loop_NTPase"/>
</dbReference>
<dbReference type="InterPro" id="IPR007111">
    <property type="entry name" value="NACHT_NTPase"/>
</dbReference>
<dbReference type="InterPro" id="IPR011989">
    <property type="entry name" value="ARM-like"/>
</dbReference>
<dbReference type="SUPFAM" id="SSF48371">
    <property type="entry name" value="ARM repeat"/>
    <property type="match status" value="2"/>
</dbReference>
<dbReference type="SUPFAM" id="SSF52540">
    <property type="entry name" value="P-loop containing nucleoside triphosphate hydrolases"/>
    <property type="match status" value="1"/>
</dbReference>
<comment type="caution">
    <text evidence="2">The sequence shown here is derived from an EMBL/GenBank/DDBJ whole genome shotgun (WGS) entry which is preliminary data.</text>
</comment>
<dbReference type="OrthoDB" id="427518at2759"/>
<dbReference type="PANTHER" id="PTHR46844:SF1">
    <property type="entry name" value="SLR5058 PROTEIN"/>
    <property type="match status" value="1"/>
</dbReference>
<dbReference type="InterPro" id="IPR055496">
    <property type="entry name" value="DUF7068"/>
</dbReference>
<protein>
    <recommendedName>
        <fullName evidence="1">NACHT domain-containing protein</fullName>
    </recommendedName>
</protein>
<dbReference type="AlphaFoldDB" id="A0A9P5H9Q0"/>
<proteinExistence type="predicted"/>
<dbReference type="Gene3D" id="3.40.50.300">
    <property type="entry name" value="P-loop containing nucleotide triphosphate hydrolases"/>
    <property type="match status" value="1"/>
</dbReference>
<evidence type="ECO:0000259" key="1">
    <source>
        <dbReference type="PROSITE" id="PS50837"/>
    </source>
</evidence>
<evidence type="ECO:0000313" key="2">
    <source>
        <dbReference type="EMBL" id="KAF7552935.1"/>
    </source>
</evidence>
<gene>
    <name evidence="2" type="ORF">G7Z17_g3961</name>
</gene>
<dbReference type="PROSITE" id="PS50837">
    <property type="entry name" value="NACHT"/>
    <property type="match status" value="1"/>
</dbReference>
<dbReference type="PANTHER" id="PTHR46844">
    <property type="entry name" value="SLR5058 PROTEIN"/>
    <property type="match status" value="1"/>
</dbReference>
<evidence type="ECO:0000313" key="3">
    <source>
        <dbReference type="Proteomes" id="UP000722485"/>
    </source>
</evidence>
<dbReference type="InterPro" id="IPR016024">
    <property type="entry name" value="ARM-type_fold"/>
</dbReference>
<dbReference type="Pfam" id="PF13646">
    <property type="entry name" value="HEAT_2"/>
    <property type="match status" value="2"/>
</dbReference>
<name>A0A9P5H9Q0_9HYPO</name>
<feature type="domain" description="NACHT" evidence="1">
    <location>
        <begin position="316"/>
        <end position="455"/>
    </location>
</feature>
<keyword evidence="3" id="KW-1185">Reference proteome</keyword>